<sequence length="244" mass="26377">MQKKFRTASAFLLAVAGAGFCLSAQAASGPSLLSPTYQGQLETWLGEGHLKLDAIYTKSAGDTSLDFHKASDGKGRTFSVMEATNSSGKTWLVGGYNPQSWSSTDGTHVTMDDSQRTAFLFNLTSDFMLPQLKQYFNGDGIGKDQTYNQANYGPTFGYGHDLYVPQDLTHGGSSFLYTYNYLGQPSTGVSLLDGSIWHSNDVTFGAIQVFSISAVPEPATYGLILAGLFVLLMRQRGRATSRVV</sequence>
<organism evidence="4 5">
    <name type="scientific">Janthinobacterium lividum</name>
    <dbReference type="NCBI Taxonomy" id="29581"/>
    <lineage>
        <taxon>Bacteria</taxon>
        <taxon>Pseudomonadati</taxon>
        <taxon>Pseudomonadota</taxon>
        <taxon>Betaproteobacteria</taxon>
        <taxon>Burkholderiales</taxon>
        <taxon>Oxalobacteraceae</taxon>
        <taxon>Janthinobacterium</taxon>
    </lineage>
</organism>
<gene>
    <name evidence="4" type="ORF">SAMN03097694_2964</name>
</gene>
<protein>
    <submittedName>
        <fullName evidence="4">PEP-CTERM protein-sorting domain-containing protein</fullName>
    </submittedName>
</protein>
<evidence type="ECO:0000256" key="1">
    <source>
        <dbReference type="SAM" id="Phobius"/>
    </source>
</evidence>
<accession>A0AB38C906</accession>
<dbReference type="Proteomes" id="UP000182489">
    <property type="component" value="Unassembled WGS sequence"/>
</dbReference>
<keyword evidence="2" id="KW-0732">Signal</keyword>
<feature type="domain" description="TLDc" evidence="3">
    <location>
        <begin position="51"/>
        <end position="178"/>
    </location>
</feature>
<dbReference type="NCBIfam" id="TIGR02595">
    <property type="entry name" value="PEP_CTERM"/>
    <property type="match status" value="1"/>
</dbReference>
<evidence type="ECO:0000259" key="3">
    <source>
        <dbReference type="Pfam" id="PF07534"/>
    </source>
</evidence>
<keyword evidence="1" id="KW-0812">Transmembrane</keyword>
<feature type="chain" id="PRO_5044205338" evidence="2">
    <location>
        <begin position="27"/>
        <end position="244"/>
    </location>
</feature>
<reference evidence="4 5" key="1">
    <citation type="submission" date="2016-11" db="EMBL/GenBank/DDBJ databases">
        <authorList>
            <person name="Varghese N."/>
            <person name="Submissions S."/>
        </authorList>
    </citation>
    <scope>NUCLEOTIDE SEQUENCE [LARGE SCALE GENOMIC DNA]</scope>
    <source>
        <strain evidence="4 5">NFR18</strain>
    </source>
</reference>
<dbReference type="RefSeq" id="WP_072454471.1">
    <property type="nucleotide sequence ID" value="NZ_FPKH01000002.1"/>
</dbReference>
<proteinExistence type="predicted"/>
<dbReference type="InterPro" id="IPR013424">
    <property type="entry name" value="Ice-binding_C"/>
</dbReference>
<feature type="signal peptide" evidence="2">
    <location>
        <begin position="1"/>
        <end position="26"/>
    </location>
</feature>
<dbReference type="InterPro" id="IPR006571">
    <property type="entry name" value="TLDc_dom"/>
</dbReference>
<dbReference type="Pfam" id="PF07534">
    <property type="entry name" value="TLD"/>
    <property type="match status" value="1"/>
</dbReference>
<evidence type="ECO:0000313" key="4">
    <source>
        <dbReference type="EMBL" id="SFX68507.1"/>
    </source>
</evidence>
<evidence type="ECO:0000256" key="2">
    <source>
        <dbReference type="SAM" id="SignalP"/>
    </source>
</evidence>
<comment type="caution">
    <text evidence="4">The sequence shown here is derived from an EMBL/GenBank/DDBJ whole genome shotgun (WGS) entry which is preliminary data.</text>
</comment>
<keyword evidence="1" id="KW-0472">Membrane</keyword>
<evidence type="ECO:0000313" key="5">
    <source>
        <dbReference type="Proteomes" id="UP000182489"/>
    </source>
</evidence>
<dbReference type="EMBL" id="FPKH01000002">
    <property type="protein sequence ID" value="SFX68507.1"/>
    <property type="molecule type" value="Genomic_DNA"/>
</dbReference>
<keyword evidence="1" id="KW-1133">Transmembrane helix</keyword>
<dbReference type="AlphaFoldDB" id="A0AB38C906"/>
<name>A0AB38C906_9BURK</name>
<dbReference type="NCBIfam" id="NF038124">
    <property type="entry name" value="PEP_CTERM_TLD_A"/>
    <property type="match status" value="1"/>
</dbReference>
<feature type="transmembrane region" description="Helical" evidence="1">
    <location>
        <begin position="209"/>
        <end position="232"/>
    </location>
</feature>